<comment type="caution">
    <text evidence="11">The sequence shown here is derived from an EMBL/GenBank/DDBJ whole genome shotgun (WGS) entry which is preliminary data.</text>
</comment>
<comment type="catalytic activity">
    <reaction evidence="8">
        <text>D-tagatofuranose 6-phosphate + ATP = D-tagatofuranose 1,6-bisphosphate + ADP + H(+)</text>
        <dbReference type="Rhea" id="RHEA:12420"/>
        <dbReference type="ChEBI" id="CHEBI:15378"/>
        <dbReference type="ChEBI" id="CHEBI:30616"/>
        <dbReference type="ChEBI" id="CHEBI:58694"/>
        <dbReference type="ChEBI" id="CHEBI:58695"/>
        <dbReference type="ChEBI" id="CHEBI:456216"/>
        <dbReference type="EC" id="2.7.1.144"/>
    </reaction>
</comment>
<gene>
    <name evidence="11" type="primary">pfkB</name>
    <name evidence="11" type="ORF">GKS16_04130</name>
</gene>
<comment type="similarity">
    <text evidence="8">Belongs to the carbohydrate kinase PfkB family. LacC subfamily.</text>
</comment>
<protein>
    <recommendedName>
        <fullName evidence="8">Tagatose-6-phosphate kinase</fullName>
        <ecNumber evidence="8">2.7.1.144</ecNumber>
    </recommendedName>
</protein>
<dbReference type="SUPFAM" id="SSF53613">
    <property type="entry name" value="Ribokinase-like"/>
    <property type="match status" value="1"/>
</dbReference>
<evidence type="ECO:0000313" key="12">
    <source>
        <dbReference type="Proteomes" id="UP000483839"/>
    </source>
</evidence>
<evidence type="ECO:0000256" key="5">
    <source>
        <dbReference type="ARBA" id="ARBA00022777"/>
    </source>
</evidence>
<dbReference type="NCBIfam" id="TIGR03168">
    <property type="entry name" value="1-PFK"/>
    <property type="match status" value="1"/>
</dbReference>
<evidence type="ECO:0000256" key="1">
    <source>
        <dbReference type="ARBA" id="ARBA00005380"/>
    </source>
</evidence>
<evidence type="ECO:0000256" key="4">
    <source>
        <dbReference type="ARBA" id="ARBA00022741"/>
    </source>
</evidence>
<comment type="similarity">
    <text evidence="1">Belongs to the carbohydrate kinase pfkB family.</text>
</comment>
<dbReference type="PIRSF" id="PIRSF000535">
    <property type="entry name" value="1PFK/6PFK/LacC"/>
    <property type="match status" value="1"/>
</dbReference>
<comment type="function">
    <text evidence="9">Catalyzes the ATP-dependent phosphorylation of fructose-l-phosphate to fructose-l,6-bisphosphate.</text>
</comment>
<dbReference type="GO" id="GO:0016052">
    <property type="term" value="P:carbohydrate catabolic process"/>
    <property type="evidence" value="ECO:0007669"/>
    <property type="project" value="UniProtKB-ARBA"/>
</dbReference>
<dbReference type="GO" id="GO:0005829">
    <property type="term" value="C:cytosol"/>
    <property type="evidence" value="ECO:0007669"/>
    <property type="project" value="TreeGrafter"/>
</dbReference>
<dbReference type="InterPro" id="IPR029056">
    <property type="entry name" value="Ribokinase-like"/>
</dbReference>
<dbReference type="Gene3D" id="3.40.1190.20">
    <property type="match status" value="1"/>
</dbReference>
<dbReference type="PROSITE" id="PS00583">
    <property type="entry name" value="PFKB_KINASES_1"/>
    <property type="match status" value="1"/>
</dbReference>
<dbReference type="CDD" id="cd01164">
    <property type="entry name" value="FruK_PfkB_like"/>
    <property type="match status" value="1"/>
</dbReference>
<evidence type="ECO:0000256" key="3">
    <source>
        <dbReference type="ARBA" id="ARBA00022736"/>
    </source>
</evidence>
<dbReference type="GO" id="GO:0005524">
    <property type="term" value="F:ATP binding"/>
    <property type="evidence" value="ECO:0007669"/>
    <property type="project" value="UniProtKB-UniRule"/>
</dbReference>
<dbReference type="InterPro" id="IPR017583">
    <property type="entry name" value="Tagatose/fructose_Pkinase"/>
</dbReference>
<keyword evidence="5 9" id="KW-0418">Kinase</keyword>
<dbReference type="GO" id="GO:0009024">
    <property type="term" value="F:tagatose-6-phosphate kinase activity"/>
    <property type="evidence" value="ECO:0007669"/>
    <property type="project" value="UniProtKB-EC"/>
</dbReference>
<dbReference type="InterPro" id="IPR022463">
    <property type="entry name" value="1-PFruKinase"/>
</dbReference>
<keyword evidence="6 8" id="KW-0067">ATP-binding</keyword>
<keyword evidence="3 8" id="KW-0423">Lactose metabolism</keyword>
<evidence type="ECO:0000256" key="7">
    <source>
        <dbReference type="ARBA" id="ARBA00047745"/>
    </source>
</evidence>
<dbReference type="GO" id="GO:2001059">
    <property type="term" value="P:D-tagatose 6-phosphate catabolic process"/>
    <property type="evidence" value="ECO:0007669"/>
    <property type="project" value="UniProtKB-UniPathway"/>
</dbReference>
<feature type="domain" description="Carbohydrate kinase PfkB" evidence="10">
    <location>
        <begin position="11"/>
        <end position="278"/>
    </location>
</feature>
<evidence type="ECO:0000256" key="2">
    <source>
        <dbReference type="ARBA" id="ARBA00022679"/>
    </source>
</evidence>
<evidence type="ECO:0000256" key="6">
    <source>
        <dbReference type="ARBA" id="ARBA00022840"/>
    </source>
</evidence>
<comment type="pathway">
    <text evidence="8">Carbohydrate metabolism; D-tagatose 6-phosphate degradation; D-glyceraldehyde 3-phosphate and glycerone phosphate from D-tagatose 6-phosphate: step 1/2.</text>
</comment>
<dbReference type="InterPro" id="IPR002173">
    <property type="entry name" value="Carboh/pur_kinase_PfkB_CS"/>
</dbReference>
<dbReference type="PANTHER" id="PTHR46566:SF1">
    <property type="entry name" value="1-PHOSPHOFRUCTOKINASE"/>
    <property type="match status" value="1"/>
</dbReference>
<dbReference type="EMBL" id="WLXI01000037">
    <property type="protein sequence ID" value="MTD01464.1"/>
    <property type="molecule type" value="Genomic_DNA"/>
</dbReference>
<comment type="catalytic activity">
    <reaction evidence="7 9">
        <text>beta-D-fructose 1-phosphate + ATP = beta-D-fructose 1,6-bisphosphate + ADP + H(+)</text>
        <dbReference type="Rhea" id="RHEA:14213"/>
        <dbReference type="ChEBI" id="CHEBI:15378"/>
        <dbReference type="ChEBI" id="CHEBI:30616"/>
        <dbReference type="ChEBI" id="CHEBI:32966"/>
        <dbReference type="ChEBI" id="CHEBI:138881"/>
        <dbReference type="ChEBI" id="CHEBI:456216"/>
        <dbReference type="EC" id="2.7.1.56"/>
    </reaction>
</comment>
<dbReference type="PROSITE" id="PS00584">
    <property type="entry name" value="PFKB_KINASES_2"/>
    <property type="match status" value="1"/>
</dbReference>
<sequence length="316" mass="34444">MIYTVTLNPSIDFIVRIDHLETGSVNRMASDDKFAGGKGINVSRVLQRLGIENTATGFLGGFTGKFIEDNLKAEGVHTQFVSVKDDTRINVKIKSEEETEINGRGPEILDNDLESLKAILSSLSIEDTVVFAGSAPSNIGNQVYNQLIPFVRETGAEVVCDFEGQTLLDSLSYQPLLVKPNNHELEAIFDVTIEGLDDVEKYGRKLLEMGAQNVIISMAGDGALLVTKDSTYFAKPIKGIVKNSVGAGDSMVAGFTGKFVTTKDPVEALKWGVACGTSTAFSDDLATIDFIKETYQKVEVEKNENSRFIKKRLDVT</sequence>
<reference evidence="11 12" key="1">
    <citation type="submission" date="2019-11" db="EMBL/GenBank/DDBJ databases">
        <title>Streptococcus uberis isolated from clinical mastitis cases on a southeastern Queensland dairy.</title>
        <authorList>
            <person name="Workentine M.L."/>
            <person name="Price R."/>
            <person name="Olchowy T."/>
        </authorList>
    </citation>
    <scope>NUCLEOTIDE SEQUENCE [LARGE SCALE GENOMIC DNA]</scope>
    <source>
        <strain evidence="11 12">OLC4459-A17</strain>
    </source>
</reference>
<keyword evidence="2 8" id="KW-0808">Transferase</keyword>
<dbReference type="UniPathway" id="UPA00704">
    <property type="reaction ID" value="UER00715"/>
</dbReference>
<evidence type="ECO:0000256" key="9">
    <source>
        <dbReference type="RuleBase" id="RU369061"/>
    </source>
</evidence>
<organism evidence="11 12">
    <name type="scientific">Streptococcus uberis</name>
    <dbReference type="NCBI Taxonomy" id="1349"/>
    <lineage>
        <taxon>Bacteria</taxon>
        <taxon>Bacillati</taxon>
        <taxon>Bacillota</taxon>
        <taxon>Bacilli</taxon>
        <taxon>Lactobacillales</taxon>
        <taxon>Streptococcaceae</taxon>
        <taxon>Streptococcus</taxon>
    </lineage>
</organism>
<dbReference type="FunFam" id="3.40.1190.20:FF:000001">
    <property type="entry name" value="Phosphofructokinase"/>
    <property type="match status" value="1"/>
</dbReference>
<dbReference type="Pfam" id="PF00294">
    <property type="entry name" value="PfkB"/>
    <property type="match status" value="1"/>
</dbReference>
<dbReference type="GO" id="GO:0005988">
    <property type="term" value="P:lactose metabolic process"/>
    <property type="evidence" value="ECO:0007669"/>
    <property type="project" value="UniProtKB-KW"/>
</dbReference>
<accession>A0A6L6G7M5</accession>
<dbReference type="GO" id="GO:0008662">
    <property type="term" value="F:1-phosphofructokinase activity"/>
    <property type="evidence" value="ECO:0007669"/>
    <property type="project" value="UniProtKB-UniRule"/>
</dbReference>
<dbReference type="InterPro" id="IPR011611">
    <property type="entry name" value="PfkB_dom"/>
</dbReference>
<dbReference type="Proteomes" id="UP000483839">
    <property type="component" value="Unassembled WGS sequence"/>
</dbReference>
<name>A0A6L6G7M5_STRUB</name>
<keyword evidence="4 8" id="KW-0547">Nucleotide-binding</keyword>
<dbReference type="PANTHER" id="PTHR46566">
    <property type="entry name" value="1-PHOSPHOFRUCTOKINASE-RELATED"/>
    <property type="match status" value="1"/>
</dbReference>
<dbReference type="RefSeq" id="WP_154617373.1">
    <property type="nucleotide sequence ID" value="NZ_JADFBC010000002.1"/>
</dbReference>
<evidence type="ECO:0000259" key="10">
    <source>
        <dbReference type="Pfam" id="PF00294"/>
    </source>
</evidence>
<evidence type="ECO:0000313" key="11">
    <source>
        <dbReference type="EMBL" id="MTD01464.1"/>
    </source>
</evidence>
<dbReference type="GO" id="GO:0044281">
    <property type="term" value="P:small molecule metabolic process"/>
    <property type="evidence" value="ECO:0007669"/>
    <property type="project" value="UniProtKB-ARBA"/>
</dbReference>
<dbReference type="EC" id="2.7.1.144" evidence="8"/>
<dbReference type="NCBIfam" id="TIGR03828">
    <property type="entry name" value="pfkB"/>
    <property type="match status" value="1"/>
</dbReference>
<evidence type="ECO:0000256" key="8">
    <source>
        <dbReference type="PIRNR" id="PIRNR000535"/>
    </source>
</evidence>
<dbReference type="AlphaFoldDB" id="A0A6L6G7M5"/>
<proteinExistence type="inferred from homology"/>